<dbReference type="Pfam" id="PF00484">
    <property type="entry name" value="Pro_CA"/>
    <property type="match status" value="1"/>
</dbReference>
<dbReference type="EMBL" id="KB822697">
    <property type="protein sequence ID" value="ETI29529.1"/>
    <property type="molecule type" value="Genomic_DNA"/>
</dbReference>
<dbReference type="Proteomes" id="UP000030678">
    <property type="component" value="Unassembled WGS sequence"/>
</dbReference>
<keyword evidence="5" id="KW-0456">Lyase</keyword>
<proteinExistence type="inferred from homology"/>
<keyword evidence="2 4" id="KW-0479">Metal-binding</keyword>
<name>V9DRL1_9EURO</name>
<feature type="binding site" evidence="4">
    <location>
        <position position="15"/>
    </location>
    <ligand>
        <name>Zn(2+)</name>
        <dbReference type="ChEBI" id="CHEBI:29105"/>
    </ligand>
</feature>
<evidence type="ECO:0000256" key="3">
    <source>
        <dbReference type="ARBA" id="ARBA00022833"/>
    </source>
</evidence>
<dbReference type="RefSeq" id="XP_008723603.1">
    <property type="nucleotide sequence ID" value="XM_008725381.1"/>
</dbReference>
<dbReference type="EC" id="4.2.1.1" evidence="5"/>
<evidence type="ECO:0000256" key="2">
    <source>
        <dbReference type="ARBA" id="ARBA00022723"/>
    </source>
</evidence>
<evidence type="ECO:0000256" key="1">
    <source>
        <dbReference type="ARBA" id="ARBA00006217"/>
    </source>
</evidence>
<dbReference type="OrthoDB" id="10248475at2759"/>
<evidence type="ECO:0000256" key="4">
    <source>
        <dbReference type="PIRSR" id="PIRSR601765-1"/>
    </source>
</evidence>
<dbReference type="PANTHER" id="PTHR43175">
    <property type="entry name" value="CARBONIC ANHYDRASE"/>
    <property type="match status" value="1"/>
</dbReference>
<dbReference type="InterPro" id="IPR036874">
    <property type="entry name" value="Carbonic_anhydrase_sf"/>
</dbReference>
<dbReference type="GO" id="GO:0008270">
    <property type="term" value="F:zinc ion binding"/>
    <property type="evidence" value="ECO:0007669"/>
    <property type="project" value="UniProtKB-UniRule"/>
</dbReference>
<reference evidence="6 7" key="1">
    <citation type="submission" date="2013-03" db="EMBL/GenBank/DDBJ databases">
        <title>The Genome Sequence of Cladophialophora carrionii CBS 160.54.</title>
        <authorList>
            <consortium name="The Broad Institute Genomics Platform"/>
            <person name="Cuomo C."/>
            <person name="de Hoog S."/>
            <person name="Gorbushina A."/>
            <person name="Walker B."/>
            <person name="Young S.K."/>
            <person name="Zeng Q."/>
            <person name="Gargeya S."/>
            <person name="Fitzgerald M."/>
            <person name="Haas B."/>
            <person name="Abouelleil A."/>
            <person name="Allen A.W."/>
            <person name="Alvarado L."/>
            <person name="Arachchi H.M."/>
            <person name="Berlin A.M."/>
            <person name="Chapman S.B."/>
            <person name="Gainer-Dewar J."/>
            <person name="Goldberg J."/>
            <person name="Griggs A."/>
            <person name="Gujja S."/>
            <person name="Hansen M."/>
            <person name="Howarth C."/>
            <person name="Imamovic A."/>
            <person name="Ireland A."/>
            <person name="Larimer J."/>
            <person name="McCowan C."/>
            <person name="Murphy C."/>
            <person name="Pearson M."/>
            <person name="Poon T.W."/>
            <person name="Priest M."/>
            <person name="Roberts A."/>
            <person name="Saif S."/>
            <person name="Shea T."/>
            <person name="Sisk P."/>
            <person name="Sykes S."/>
            <person name="Wortman J."/>
            <person name="Nusbaum C."/>
            <person name="Birren B."/>
        </authorList>
    </citation>
    <scope>NUCLEOTIDE SEQUENCE [LARGE SCALE GENOMIC DNA]</scope>
    <source>
        <strain evidence="6 7">CBS 160.54</strain>
    </source>
</reference>
<gene>
    <name evidence="6" type="ORF">G647_01982</name>
</gene>
<comment type="catalytic activity">
    <reaction evidence="5">
        <text>hydrogencarbonate + H(+) = CO2 + H2O</text>
        <dbReference type="Rhea" id="RHEA:10748"/>
        <dbReference type="ChEBI" id="CHEBI:15377"/>
        <dbReference type="ChEBI" id="CHEBI:15378"/>
        <dbReference type="ChEBI" id="CHEBI:16526"/>
        <dbReference type="ChEBI" id="CHEBI:17544"/>
        <dbReference type="EC" id="4.2.1.1"/>
    </reaction>
</comment>
<dbReference type="HOGENOM" id="CLU_084253_0_0_1"/>
<keyword evidence="3 4" id="KW-0862">Zinc</keyword>
<comment type="cofactor">
    <cofactor evidence="4">
        <name>Zn(2+)</name>
        <dbReference type="ChEBI" id="CHEBI:29105"/>
    </cofactor>
    <text evidence="4">Binds 1 zinc ion per subunit.</text>
</comment>
<evidence type="ECO:0000256" key="5">
    <source>
        <dbReference type="RuleBase" id="RU003956"/>
    </source>
</evidence>
<comment type="similarity">
    <text evidence="1 5">Belongs to the beta-class carbonic anhydrase family.</text>
</comment>
<feature type="binding site" evidence="4">
    <location>
        <position position="69"/>
    </location>
    <ligand>
        <name>Zn(2+)</name>
        <dbReference type="ChEBI" id="CHEBI:29105"/>
    </ligand>
</feature>
<comment type="function">
    <text evidence="5">Reversible hydration of carbon dioxide.</text>
</comment>
<evidence type="ECO:0000313" key="6">
    <source>
        <dbReference type="EMBL" id="ETI29529.1"/>
    </source>
</evidence>
<evidence type="ECO:0000313" key="7">
    <source>
        <dbReference type="Proteomes" id="UP000030678"/>
    </source>
</evidence>
<feature type="binding site" evidence="4">
    <location>
        <position position="72"/>
    </location>
    <ligand>
        <name>Zn(2+)</name>
        <dbReference type="ChEBI" id="CHEBI:29105"/>
    </ligand>
</feature>
<protein>
    <recommendedName>
        <fullName evidence="5">Carbonic anhydrase</fullName>
        <ecNumber evidence="5">4.2.1.1</ecNumber>
    </recommendedName>
    <alternativeName>
        <fullName evidence="5">Carbonate dehydratase</fullName>
    </alternativeName>
</protein>
<organism evidence="6 7">
    <name type="scientific">Cladophialophora carrionii CBS 160.54</name>
    <dbReference type="NCBI Taxonomy" id="1279043"/>
    <lineage>
        <taxon>Eukaryota</taxon>
        <taxon>Fungi</taxon>
        <taxon>Dikarya</taxon>
        <taxon>Ascomycota</taxon>
        <taxon>Pezizomycotina</taxon>
        <taxon>Eurotiomycetes</taxon>
        <taxon>Chaetothyriomycetidae</taxon>
        <taxon>Chaetothyriales</taxon>
        <taxon>Herpotrichiellaceae</taxon>
        <taxon>Cladophialophora</taxon>
    </lineage>
</organism>
<accession>V9DRL1</accession>
<feature type="binding site" evidence="4">
    <location>
        <position position="17"/>
    </location>
    <ligand>
        <name>Zn(2+)</name>
        <dbReference type="ChEBI" id="CHEBI:29105"/>
    </ligand>
</feature>
<dbReference type="SUPFAM" id="SSF53056">
    <property type="entry name" value="beta-carbonic anhydrase, cab"/>
    <property type="match status" value="1"/>
</dbReference>
<dbReference type="InterPro" id="IPR001765">
    <property type="entry name" value="Carbonic_anhydrase"/>
</dbReference>
<dbReference type="PANTHER" id="PTHR43175:SF3">
    <property type="entry name" value="CARBON DISULFIDE HYDROLASE"/>
    <property type="match status" value="1"/>
</dbReference>
<dbReference type="AlphaFoldDB" id="V9DRL1"/>
<dbReference type="GO" id="GO:0004089">
    <property type="term" value="F:carbonate dehydratase activity"/>
    <property type="evidence" value="ECO:0007669"/>
    <property type="project" value="UniProtKB-UniRule"/>
</dbReference>
<sequence length="190" mass="20830">MAPGGARSRVGIITCCDARCSPEHFFRLAENEVFVLRNGGGRALSDDIVRTLAVLQVATEIRELKVIHHTGCGGLKYTDEWVKAMIIKNDPAAKNGAFLEGAKPWVESMVYLPFTPAKEGATAKEILESSVVEDVLFLRNHPLVKPSIPITGWIFSQETGLVEEVNCGLEDGCDPAQLELLKQQLAKRDQ</sequence>
<dbReference type="GeneID" id="19980475"/>
<dbReference type="VEuPathDB" id="FungiDB:G647_01982"/>
<dbReference type="Gene3D" id="3.40.1050.10">
    <property type="entry name" value="Carbonic anhydrase"/>
    <property type="match status" value="1"/>
</dbReference>
<dbReference type="SMART" id="SM00947">
    <property type="entry name" value="Pro_CA"/>
    <property type="match status" value="1"/>
</dbReference>